<reference evidence="1 2" key="1">
    <citation type="submission" date="2017-08" db="EMBL/GenBank/DDBJ databases">
        <title>Acidophilic green algal genome provides insights into adaptation to an acidic environment.</title>
        <authorList>
            <person name="Hirooka S."/>
            <person name="Hirose Y."/>
            <person name="Kanesaki Y."/>
            <person name="Higuchi S."/>
            <person name="Fujiwara T."/>
            <person name="Onuma R."/>
            <person name="Era A."/>
            <person name="Ohbayashi R."/>
            <person name="Uzuka A."/>
            <person name="Nozaki H."/>
            <person name="Yoshikawa H."/>
            <person name="Miyagishima S.Y."/>
        </authorList>
    </citation>
    <scope>NUCLEOTIDE SEQUENCE [LARGE SCALE GENOMIC DNA]</scope>
    <source>
        <strain evidence="1 2">NIES-2499</strain>
    </source>
</reference>
<comment type="caution">
    <text evidence="1">The sequence shown here is derived from an EMBL/GenBank/DDBJ whole genome shotgun (WGS) entry which is preliminary data.</text>
</comment>
<keyword evidence="2" id="KW-1185">Reference proteome</keyword>
<dbReference type="Pfam" id="PF00118">
    <property type="entry name" value="Cpn60_TCP1"/>
    <property type="match status" value="1"/>
</dbReference>
<dbReference type="PANTHER" id="PTHR46787">
    <property type="entry name" value="SYNDROMES PUTATIVE CHAPERONIN-RELATED"/>
    <property type="match status" value="1"/>
</dbReference>
<dbReference type="STRING" id="1157962.A0A250XKD5"/>
<dbReference type="GO" id="GO:0005634">
    <property type="term" value="C:nucleus"/>
    <property type="evidence" value="ECO:0007669"/>
    <property type="project" value="TreeGrafter"/>
</dbReference>
<dbReference type="Proteomes" id="UP000232323">
    <property type="component" value="Unassembled WGS sequence"/>
</dbReference>
<dbReference type="GO" id="GO:0005524">
    <property type="term" value="F:ATP binding"/>
    <property type="evidence" value="ECO:0007669"/>
    <property type="project" value="InterPro"/>
</dbReference>
<organism evidence="1 2">
    <name type="scientific">Chlamydomonas eustigma</name>
    <dbReference type="NCBI Taxonomy" id="1157962"/>
    <lineage>
        <taxon>Eukaryota</taxon>
        <taxon>Viridiplantae</taxon>
        <taxon>Chlorophyta</taxon>
        <taxon>core chlorophytes</taxon>
        <taxon>Chlorophyceae</taxon>
        <taxon>CS clade</taxon>
        <taxon>Chlamydomonadales</taxon>
        <taxon>Chlamydomonadaceae</taxon>
        <taxon>Chlamydomonas</taxon>
    </lineage>
</organism>
<dbReference type="GO" id="GO:0032502">
    <property type="term" value="P:developmental process"/>
    <property type="evidence" value="ECO:0007669"/>
    <property type="project" value="TreeGrafter"/>
</dbReference>
<name>A0A250XKD5_9CHLO</name>
<gene>
    <name evidence="1" type="ORF">CEUSTIGMA_g10918.t1</name>
</gene>
<dbReference type="InterPro" id="IPR027409">
    <property type="entry name" value="GroEL-like_apical_dom_sf"/>
</dbReference>
<evidence type="ECO:0000313" key="2">
    <source>
        <dbReference type="Proteomes" id="UP000232323"/>
    </source>
</evidence>
<dbReference type="Gene3D" id="1.10.560.10">
    <property type="entry name" value="GroEL-like equatorial domain"/>
    <property type="match status" value="2"/>
</dbReference>
<accession>A0A250XKD5</accession>
<dbReference type="EMBL" id="BEGY01000100">
    <property type="protein sequence ID" value="GAX83493.1"/>
    <property type="molecule type" value="Genomic_DNA"/>
</dbReference>
<dbReference type="GO" id="GO:0006457">
    <property type="term" value="P:protein folding"/>
    <property type="evidence" value="ECO:0007669"/>
    <property type="project" value="InterPro"/>
</dbReference>
<dbReference type="GO" id="GO:0060271">
    <property type="term" value="P:cilium assembly"/>
    <property type="evidence" value="ECO:0007669"/>
    <property type="project" value="InterPro"/>
</dbReference>
<proteinExistence type="predicted"/>
<dbReference type="InterPro" id="IPR028790">
    <property type="entry name" value="MKKS"/>
</dbReference>
<dbReference type="InterPro" id="IPR002423">
    <property type="entry name" value="Cpn60/GroEL/TCP-1"/>
</dbReference>
<dbReference type="AlphaFoldDB" id="A0A250XKD5"/>
<dbReference type="GO" id="GO:0051082">
    <property type="term" value="F:unfolded protein binding"/>
    <property type="evidence" value="ECO:0007669"/>
    <property type="project" value="InterPro"/>
</dbReference>
<dbReference type="GO" id="GO:0005737">
    <property type="term" value="C:cytoplasm"/>
    <property type="evidence" value="ECO:0007669"/>
    <property type="project" value="TreeGrafter"/>
</dbReference>
<evidence type="ECO:0000313" key="1">
    <source>
        <dbReference type="EMBL" id="GAX83493.1"/>
    </source>
</evidence>
<dbReference type="PANTHER" id="PTHR46787:SF1">
    <property type="entry name" value="MOLECULAR CHAPERONE MKKS"/>
    <property type="match status" value="1"/>
</dbReference>
<dbReference type="InterPro" id="IPR027413">
    <property type="entry name" value="GROEL-like_equatorial_sf"/>
</dbReference>
<dbReference type="SUPFAM" id="SSF52029">
    <property type="entry name" value="GroEL apical domain-like"/>
    <property type="match status" value="1"/>
</dbReference>
<dbReference type="OrthoDB" id="528704at2759"/>
<dbReference type="SUPFAM" id="SSF48592">
    <property type="entry name" value="GroEL equatorial domain-like"/>
    <property type="match status" value="1"/>
</dbReference>
<dbReference type="Gene3D" id="3.50.7.10">
    <property type="entry name" value="GroEL"/>
    <property type="match status" value="1"/>
</dbReference>
<dbReference type="GO" id="GO:0051131">
    <property type="term" value="P:chaperone-mediated protein complex assembly"/>
    <property type="evidence" value="ECO:0007669"/>
    <property type="project" value="TreeGrafter"/>
</dbReference>
<sequence>MKNTLNLGRQITGYKETTEDLRQCCEELWLICSSSYGPLGRCKILQAYDDSGSSVVTSMSARLAQGINFKHRLLNLLVQTTIVPQHTYYGDGGLLSAMLASKFILAALEESGSRARRLQWAAALQQINIWLSTLSEEGMTGVLGARLTDSPLAAAVMSIRSSGVNSYLAVVRNVIASKQVCGKLTERTLTKLSSLVVEAFLEALPEEVPSGGSTMIEQSPFVRVTAVTGLNLDRSFKVPGLLLDVHVAEQCAQLLPLGQRHERWLTFPTSGTQHSAGGGRGVVQSGTQLGDMAPLLVAVFDIALEPSPLKSGNEGSGTEDMGGGVLGLQGGISAVHVASMGEEWSLQDSEMQHLYALVKHLSSMGVRVIACQKGIHTSVQHAALSFGILPLQRLSLLHIHAVAALTGALPVSSVNNFSTLQNCLGLLGGVGLLQVGNKLLLALTPSAGASSPNQQTPTTLNTSAQRRCRPVQTLVLGAASELAAEELRPVVDAALKVLMRAVREPDQLLPGGGCAEALLAAYIRRLGSQTAAEGAANMKSGIQAKATEIAASSLELMASHLMSPVAGRVDAITAVRSLHQHVQDQLRVLKDGNLSLEMPEIQFIGWNTSQNLFSSVVTGKLACNPSSCTDACAHLMVHVKSALLLEPLGIKMGAITAGLEAACMMLKIDATVCDIS</sequence>
<protein>
    <submittedName>
        <fullName evidence="1">Uncharacterized protein</fullName>
    </submittedName>
</protein>